<evidence type="ECO:0000313" key="2">
    <source>
        <dbReference type="EMBL" id="MBB4571736.1"/>
    </source>
</evidence>
<evidence type="ECO:0000256" key="1">
    <source>
        <dbReference type="SAM" id="MobiDB-lite"/>
    </source>
</evidence>
<proteinExistence type="predicted"/>
<name>A0A7W6ZZZ4_9HYPH</name>
<keyword evidence="3" id="KW-1185">Reference proteome</keyword>
<feature type="region of interest" description="Disordered" evidence="1">
    <location>
        <begin position="114"/>
        <end position="136"/>
    </location>
</feature>
<organism evidence="2 3">
    <name type="scientific">Rhizobium leucaenae</name>
    <dbReference type="NCBI Taxonomy" id="29450"/>
    <lineage>
        <taxon>Bacteria</taxon>
        <taxon>Pseudomonadati</taxon>
        <taxon>Pseudomonadota</taxon>
        <taxon>Alphaproteobacteria</taxon>
        <taxon>Hyphomicrobiales</taxon>
        <taxon>Rhizobiaceae</taxon>
        <taxon>Rhizobium/Agrobacterium group</taxon>
        <taxon>Rhizobium</taxon>
    </lineage>
</organism>
<dbReference type="EMBL" id="JACIIG010000036">
    <property type="protein sequence ID" value="MBB4571736.1"/>
    <property type="molecule type" value="Genomic_DNA"/>
</dbReference>
<evidence type="ECO:0000313" key="3">
    <source>
        <dbReference type="Proteomes" id="UP000543836"/>
    </source>
</evidence>
<dbReference type="OrthoDB" id="8080897at2"/>
<protein>
    <submittedName>
        <fullName evidence="2">Uncharacterized protein</fullName>
    </submittedName>
</protein>
<dbReference type="GeneID" id="32525183"/>
<dbReference type="AlphaFoldDB" id="A0A7W6ZZZ4"/>
<gene>
    <name evidence="2" type="ORF">GGE60_005902</name>
</gene>
<dbReference type="Proteomes" id="UP000543836">
    <property type="component" value="Unassembled WGS sequence"/>
</dbReference>
<accession>A0A7W6ZZZ4</accession>
<feature type="region of interest" description="Disordered" evidence="1">
    <location>
        <begin position="164"/>
        <end position="194"/>
    </location>
</feature>
<dbReference type="RefSeq" id="WP_028755307.1">
    <property type="nucleotide sequence ID" value="NZ_JACIIG010000036.1"/>
</dbReference>
<sequence>MSVPTNLRTASSRDTAERYATKLLAANDNTPPKGRAPVYRGGRPAFNWAAKHDEYGAACLWLIARKRLPDPVVAANDNEPQQGGLETRKNGVARGKSKFKVALGEHLSIPGIIPRLGDAEPQPVTASGYSRQDVRPQNDVEELSDNFLSFGACADAVAPGTDFIGAESGLGTPRPGKSKGSPLKAEEPDFDEPPPDVDYVIELLMARENVAGVGAAFGARGRYADKKGAAMLAKAMAWAKAQVATSNYRANVTNHVA</sequence>
<comment type="caution">
    <text evidence="2">The sequence shown here is derived from an EMBL/GenBank/DDBJ whole genome shotgun (WGS) entry which is preliminary data.</text>
</comment>
<reference evidence="2 3" key="1">
    <citation type="submission" date="2020-08" db="EMBL/GenBank/DDBJ databases">
        <title>Genomic Encyclopedia of Type Strains, Phase IV (KMG-V): Genome sequencing to study the core and pangenomes of soil and plant-associated prokaryotes.</title>
        <authorList>
            <person name="Whitman W."/>
        </authorList>
    </citation>
    <scope>NUCLEOTIDE SEQUENCE [LARGE SCALE GENOMIC DNA]</scope>
    <source>
        <strain evidence="2 3">SEMIA 492</strain>
    </source>
</reference>